<sequence>MRPEVDRTTERGRLHRTDWMALLSGVLFIAVGTVLISRPDIEPVIMIPVVLCGLGFAGLVAILVRAVRR</sequence>
<keyword evidence="3" id="KW-1185">Reference proteome</keyword>
<organism evidence="2 3">
    <name type="scientific">Streptosporangium canum</name>
    <dbReference type="NCBI Taxonomy" id="324952"/>
    <lineage>
        <taxon>Bacteria</taxon>
        <taxon>Bacillati</taxon>
        <taxon>Actinomycetota</taxon>
        <taxon>Actinomycetes</taxon>
        <taxon>Streptosporangiales</taxon>
        <taxon>Streptosporangiaceae</taxon>
        <taxon>Streptosporangium</taxon>
    </lineage>
</organism>
<keyword evidence="1" id="KW-1133">Transmembrane helix</keyword>
<dbReference type="GeneID" id="96296152"/>
<reference evidence="3" key="1">
    <citation type="submission" date="2016-10" db="EMBL/GenBank/DDBJ databases">
        <authorList>
            <person name="Varghese N."/>
            <person name="Submissions S."/>
        </authorList>
    </citation>
    <scope>NUCLEOTIDE SEQUENCE [LARGE SCALE GENOMIC DNA]</scope>
    <source>
        <strain evidence="3">CGMCC 4.2126</strain>
    </source>
</reference>
<keyword evidence="1" id="KW-0812">Transmembrane</keyword>
<evidence type="ECO:0000313" key="2">
    <source>
        <dbReference type="EMBL" id="SFI12665.1"/>
    </source>
</evidence>
<dbReference type="AlphaFoldDB" id="A0A1I3FN24"/>
<feature type="transmembrane region" description="Helical" evidence="1">
    <location>
        <begin position="44"/>
        <end position="64"/>
    </location>
</feature>
<protein>
    <submittedName>
        <fullName evidence="2">Uncharacterized protein</fullName>
    </submittedName>
</protein>
<dbReference type="RefSeq" id="WP_093885203.1">
    <property type="nucleotide sequence ID" value="NZ_FOQY01000001.1"/>
</dbReference>
<accession>A0A1I3FN24</accession>
<dbReference type="Proteomes" id="UP000199111">
    <property type="component" value="Unassembled WGS sequence"/>
</dbReference>
<feature type="transmembrane region" description="Helical" evidence="1">
    <location>
        <begin position="20"/>
        <end position="38"/>
    </location>
</feature>
<gene>
    <name evidence="2" type="ORF">SAMN05216275_101267</name>
</gene>
<evidence type="ECO:0000256" key="1">
    <source>
        <dbReference type="SAM" id="Phobius"/>
    </source>
</evidence>
<evidence type="ECO:0000313" key="3">
    <source>
        <dbReference type="Proteomes" id="UP000199111"/>
    </source>
</evidence>
<proteinExistence type="predicted"/>
<keyword evidence="1" id="KW-0472">Membrane</keyword>
<name>A0A1I3FN24_9ACTN</name>
<dbReference type="EMBL" id="FOQY01000001">
    <property type="protein sequence ID" value="SFI12665.1"/>
    <property type="molecule type" value="Genomic_DNA"/>
</dbReference>